<reference evidence="7" key="1">
    <citation type="submission" date="2021-04" db="EMBL/GenBank/DDBJ databases">
        <title>Genome based classification of Actinospica acidithermotolerans sp. nov., an actinobacterium isolated from an Indonesian hot spring.</title>
        <authorList>
            <person name="Kusuma A.B."/>
            <person name="Putra K.E."/>
            <person name="Nafisah S."/>
            <person name="Loh J."/>
            <person name="Nouioui I."/>
            <person name="Goodfellow M."/>
        </authorList>
    </citation>
    <scope>NUCLEOTIDE SEQUENCE</scope>
    <source>
        <strain evidence="7">CSCA 57</strain>
    </source>
</reference>
<dbReference type="SUPFAM" id="SSF49265">
    <property type="entry name" value="Fibronectin type III"/>
    <property type="match status" value="1"/>
</dbReference>
<dbReference type="Gene3D" id="2.60.40.290">
    <property type="match status" value="1"/>
</dbReference>
<evidence type="ECO:0000256" key="3">
    <source>
        <dbReference type="ARBA" id="ARBA00023326"/>
    </source>
</evidence>
<proteinExistence type="predicted"/>
<dbReference type="GO" id="GO:0030247">
    <property type="term" value="F:polysaccharide binding"/>
    <property type="evidence" value="ECO:0007669"/>
    <property type="project" value="UniProtKB-UniRule"/>
</dbReference>
<keyword evidence="4" id="KW-0732">Signal</keyword>
<dbReference type="InterPro" id="IPR001919">
    <property type="entry name" value="CBD2"/>
</dbReference>
<dbReference type="InterPro" id="IPR017853">
    <property type="entry name" value="GH"/>
</dbReference>
<dbReference type="InterPro" id="IPR012291">
    <property type="entry name" value="CBM2_carb-bd_dom_sf"/>
</dbReference>
<dbReference type="AlphaFoldDB" id="A0A941EX28"/>
<dbReference type="PROSITE" id="PS51173">
    <property type="entry name" value="CBM2"/>
    <property type="match status" value="1"/>
</dbReference>
<feature type="signal peptide" evidence="4">
    <location>
        <begin position="1"/>
        <end position="22"/>
    </location>
</feature>
<feature type="domain" description="Fibronectin type-III" evidence="5">
    <location>
        <begin position="491"/>
        <end position="580"/>
    </location>
</feature>
<gene>
    <name evidence="7" type="ORF">KDL01_36525</name>
</gene>
<evidence type="ECO:0000256" key="1">
    <source>
        <dbReference type="ARBA" id="ARBA00023277"/>
    </source>
</evidence>
<dbReference type="Proteomes" id="UP000675781">
    <property type="component" value="Unassembled WGS sequence"/>
</dbReference>
<accession>A0A941EX28</accession>
<dbReference type="Gene3D" id="2.60.40.10">
    <property type="entry name" value="Immunoglobulins"/>
    <property type="match status" value="1"/>
</dbReference>
<organism evidence="7 8">
    <name type="scientific">Actinospica durhamensis</name>
    <dbReference type="NCBI Taxonomy" id="1508375"/>
    <lineage>
        <taxon>Bacteria</taxon>
        <taxon>Bacillati</taxon>
        <taxon>Actinomycetota</taxon>
        <taxon>Actinomycetes</taxon>
        <taxon>Catenulisporales</taxon>
        <taxon>Actinospicaceae</taxon>
        <taxon>Actinospica</taxon>
    </lineage>
</organism>
<dbReference type="PROSITE" id="PS50853">
    <property type="entry name" value="FN3"/>
    <property type="match status" value="1"/>
</dbReference>
<dbReference type="Pfam" id="PF00553">
    <property type="entry name" value="CBM_2"/>
    <property type="match status" value="1"/>
</dbReference>
<dbReference type="SMART" id="SM00060">
    <property type="entry name" value="FN3"/>
    <property type="match status" value="1"/>
</dbReference>
<dbReference type="Pfam" id="PF00041">
    <property type="entry name" value="fn3"/>
    <property type="match status" value="1"/>
</dbReference>
<dbReference type="SUPFAM" id="SSF49384">
    <property type="entry name" value="Carbohydrate-binding domain"/>
    <property type="match status" value="1"/>
</dbReference>
<keyword evidence="3" id="KW-0624">Polysaccharide degradation</keyword>
<evidence type="ECO:0000313" key="8">
    <source>
        <dbReference type="Proteomes" id="UP000675781"/>
    </source>
</evidence>
<evidence type="ECO:0000313" key="7">
    <source>
        <dbReference type="EMBL" id="MBR7838831.1"/>
    </source>
</evidence>
<keyword evidence="2" id="KW-0378">Hydrolase</keyword>
<protein>
    <submittedName>
        <fullName evidence="7">Cellulose binding domain-containing protein</fullName>
    </submittedName>
</protein>
<dbReference type="InterPro" id="IPR013780">
    <property type="entry name" value="Glyco_hydro_b"/>
</dbReference>
<dbReference type="InterPro" id="IPR013783">
    <property type="entry name" value="Ig-like_fold"/>
</dbReference>
<dbReference type="SMART" id="SM00637">
    <property type="entry name" value="CBD_II"/>
    <property type="match status" value="1"/>
</dbReference>
<dbReference type="GO" id="GO:0004553">
    <property type="term" value="F:hydrolase activity, hydrolyzing O-glycosyl compounds"/>
    <property type="evidence" value="ECO:0007669"/>
    <property type="project" value="InterPro"/>
</dbReference>
<dbReference type="InterPro" id="IPR008965">
    <property type="entry name" value="CBM2/CBM3_carb-bd_dom_sf"/>
</dbReference>
<comment type="caution">
    <text evidence="7">The sequence shown here is derived from an EMBL/GenBank/DDBJ whole genome shotgun (WGS) entry which is preliminary data.</text>
</comment>
<dbReference type="InterPro" id="IPR003961">
    <property type="entry name" value="FN3_dom"/>
</dbReference>
<dbReference type="CDD" id="cd00063">
    <property type="entry name" value="FN3"/>
    <property type="match status" value="1"/>
</dbReference>
<evidence type="ECO:0000259" key="6">
    <source>
        <dbReference type="PROSITE" id="PS51173"/>
    </source>
</evidence>
<dbReference type="SUPFAM" id="SSF51445">
    <property type="entry name" value="(Trans)glycosidases"/>
    <property type="match status" value="1"/>
</dbReference>
<dbReference type="GO" id="GO:0000272">
    <property type="term" value="P:polysaccharide catabolic process"/>
    <property type="evidence" value="ECO:0007669"/>
    <property type="project" value="UniProtKB-KW"/>
</dbReference>
<evidence type="ECO:0000256" key="4">
    <source>
        <dbReference type="SAM" id="SignalP"/>
    </source>
</evidence>
<sequence>MRGTRLRVAAAATLALLGSALAQTSASVPAEAATTTSSTVNVTVNADEGLGTIPTTGYGLNSAVWDSSMNSASTQSLLQSANIGMLRYPGGSYGDIYNWQDNTAPGGYVAPGTDFDSFMGTVKKIGAQPILIANYGTGTPAEAAAWVQYANVTKGYGDKYWEIGNEVYGDGYYGSDWEANDRTDKSPTQYANDILAYSAAMKAVDPTIKIGAVLTLPGNWPDGVLASGDTSDWNHTVLSIAGSAIDFVIVHWYPSGTGASTALTEPAQLPGELQQLRDEIDKYEGARASSVGIAMTEMNSGVDEDTQPDALFAADSYFTALEQGVFTVDWWDTHNGPGTISTAPDGATDYDDWGVLSSGTCVGSTCEPAFNTPFPTYYALQMLSDVGRPGDLMVNAGTDQPLVAAHAVRQANGDLAVELVNKDPNNAYTVNLNYANYIPSTATPTVYTYGDEASSITSASTGTAASQTIAPYSIETVVLTPAANQFGSLSAPGTPSVSNITGTTATVSWGASTGGQVIRYEIENQDGTTSDRLAESTSNSVTLQNLVPNTIYTLNVLATDQSGKLSEPSDPVTFSTTSPPSSTCAVDYQITDSWGNGFIASVTLTDTGPSAIDGWSLTFTFPDTTETENGGWNATWTESGQFVEATSQSWNAQLAANGGNSQNIGFVGANTGAYRSPTAISLNGTVCTTTYSS</sequence>
<name>A0A941EX28_9ACTN</name>
<dbReference type="PANTHER" id="PTHR43576:SF3">
    <property type="entry name" value="ALPHA-L-ARABINOFURANOSIDASE C"/>
    <property type="match status" value="1"/>
</dbReference>
<keyword evidence="8" id="KW-1185">Reference proteome</keyword>
<evidence type="ECO:0000256" key="2">
    <source>
        <dbReference type="ARBA" id="ARBA00023295"/>
    </source>
</evidence>
<dbReference type="InterPro" id="IPR036116">
    <property type="entry name" value="FN3_sf"/>
</dbReference>
<evidence type="ECO:0000259" key="5">
    <source>
        <dbReference type="PROSITE" id="PS50853"/>
    </source>
</evidence>
<dbReference type="PANTHER" id="PTHR43576">
    <property type="entry name" value="ALPHA-L-ARABINOFURANOSIDASE C-RELATED"/>
    <property type="match status" value="1"/>
</dbReference>
<dbReference type="EMBL" id="JAGSOG010000336">
    <property type="protein sequence ID" value="MBR7838831.1"/>
    <property type="molecule type" value="Genomic_DNA"/>
</dbReference>
<dbReference type="Gene3D" id="3.20.20.80">
    <property type="entry name" value="Glycosidases"/>
    <property type="match status" value="1"/>
</dbReference>
<keyword evidence="1" id="KW-0119">Carbohydrate metabolism</keyword>
<feature type="domain" description="CBM2" evidence="6">
    <location>
        <begin position="577"/>
        <end position="690"/>
    </location>
</feature>
<dbReference type="Gene3D" id="2.60.40.1180">
    <property type="entry name" value="Golgi alpha-mannosidase II"/>
    <property type="match status" value="1"/>
</dbReference>
<keyword evidence="2" id="KW-0326">Glycosidase</keyword>
<feature type="chain" id="PRO_5039478352" evidence="4">
    <location>
        <begin position="23"/>
        <end position="693"/>
    </location>
</feature>